<dbReference type="RefSeq" id="WP_152826527.1">
    <property type="nucleotide sequence ID" value="NZ_WHUT02000007.1"/>
</dbReference>
<dbReference type="EMBL" id="WHUT02000007">
    <property type="protein sequence ID" value="NUB45192.1"/>
    <property type="molecule type" value="Genomic_DNA"/>
</dbReference>
<gene>
    <name evidence="1" type="ORF">GEU84_012400</name>
</gene>
<sequence length="61" mass="6486">MDGQNHRAACGGEADQSFRLSPAWRNRMLIAAAVPMPGICPSFGQDIAAKGMAWIAMRGPV</sequence>
<protein>
    <submittedName>
        <fullName evidence="1">Uncharacterized protein</fullName>
    </submittedName>
</protein>
<dbReference type="Proteomes" id="UP000484076">
    <property type="component" value="Unassembled WGS sequence"/>
</dbReference>
<proteinExistence type="predicted"/>
<name>A0A8X8GY20_9RHOB</name>
<reference evidence="1" key="1">
    <citation type="submission" date="2020-05" db="EMBL/GenBank/DDBJ databases">
        <title>Fertoebacter nigrum gen. nov., sp. nov., a new member of the family Rhodobacteraceae.</title>
        <authorList>
            <person name="Szuroczki S."/>
            <person name="Abbaszade G."/>
            <person name="Buni D."/>
            <person name="Schumann P."/>
            <person name="Toth E."/>
        </authorList>
    </citation>
    <scope>NUCLEOTIDE SEQUENCE</scope>
    <source>
        <strain evidence="1">RG-N-1a</strain>
    </source>
</reference>
<evidence type="ECO:0000313" key="1">
    <source>
        <dbReference type="EMBL" id="NUB45192.1"/>
    </source>
</evidence>
<accession>A0A8X8GY20</accession>
<dbReference type="AlphaFoldDB" id="A0A8X8GY20"/>
<keyword evidence="2" id="KW-1185">Reference proteome</keyword>
<evidence type="ECO:0000313" key="2">
    <source>
        <dbReference type="Proteomes" id="UP000484076"/>
    </source>
</evidence>
<organism evidence="1 2">
    <name type="scientific">Fertoeibacter niger</name>
    <dbReference type="NCBI Taxonomy" id="2656921"/>
    <lineage>
        <taxon>Bacteria</taxon>
        <taxon>Pseudomonadati</taxon>
        <taxon>Pseudomonadota</taxon>
        <taxon>Alphaproteobacteria</taxon>
        <taxon>Rhodobacterales</taxon>
        <taxon>Paracoccaceae</taxon>
        <taxon>Fertoeibacter</taxon>
    </lineage>
</organism>
<comment type="caution">
    <text evidence="1">The sequence shown here is derived from an EMBL/GenBank/DDBJ whole genome shotgun (WGS) entry which is preliminary data.</text>
</comment>